<keyword evidence="2" id="KW-1185">Reference proteome</keyword>
<dbReference type="PATRIC" id="fig|86416.3.peg.349"/>
<protein>
    <recommendedName>
        <fullName evidence="3">DUF1934 domain-containing protein</fullName>
    </recommendedName>
</protein>
<dbReference type="RefSeq" id="WP_015613759.1">
    <property type="nucleotide sequence ID" value="NC_021182.1"/>
</dbReference>
<dbReference type="Gene3D" id="2.40.128.20">
    <property type="match status" value="1"/>
</dbReference>
<accession>R4JX80</accession>
<dbReference type="InterPro" id="IPR015231">
    <property type="entry name" value="DUF1934"/>
</dbReference>
<dbReference type="OrthoDB" id="1680906at2"/>
<evidence type="ECO:0008006" key="3">
    <source>
        <dbReference type="Google" id="ProtNLM"/>
    </source>
</evidence>
<dbReference type="KEGG" id="cpas:Clopa_0372"/>
<name>R4JX80_CLOPA</name>
<evidence type="ECO:0000313" key="1">
    <source>
        <dbReference type="EMBL" id="AGK95432.1"/>
    </source>
</evidence>
<proteinExistence type="predicted"/>
<evidence type="ECO:0000313" key="2">
    <source>
        <dbReference type="Proteomes" id="UP000013523"/>
    </source>
</evidence>
<gene>
    <name evidence="1" type="ORF">Clopa_0372</name>
</gene>
<dbReference type="EMBL" id="CP003261">
    <property type="protein sequence ID" value="AGK95432.1"/>
    <property type="molecule type" value="Genomic_DNA"/>
</dbReference>
<dbReference type="eggNOG" id="COG4506">
    <property type="taxonomic scope" value="Bacteria"/>
</dbReference>
<reference evidence="1 2" key="1">
    <citation type="submission" date="2012-01" db="EMBL/GenBank/DDBJ databases">
        <title>Complete sequence of chromosome of Clostridium pasteurianum BC1.</title>
        <authorList>
            <consortium name="US DOE Joint Genome Institute"/>
            <person name="Lucas S."/>
            <person name="Han J."/>
            <person name="Lapidus A."/>
            <person name="Cheng J.-F."/>
            <person name="Goodwin L."/>
            <person name="Pitluck S."/>
            <person name="Peters L."/>
            <person name="Mikhailova N."/>
            <person name="Teshima H."/>
            <person name="Detter J.C."/>
            <person name="Han C."/>
            <person name="Tapia R."/>
            <person name="Land M."/>
            <person name="Hauser L."/>
            <person name="Kyrpides N."/>
            <person name="Ivanova N."/>
            <person name="Pagani I."/>
            <person name="Dunn J."/>
            <person name="Taghavi S."/>
            <person name="Francis A."/>
            <person name="van der Lelie D."/>
            <person name="Woyke T."/>
        </authorList>
    </citation>
    <scope>NUCLEOTIDE SEQUENCE [LARGE SCALE GENOMIC DNA]</scope>
    <source>
        <strain evidence="1 2">BC1</strain>
    </source>
</reference>
<dbReference type="Proteomes" id="UP000013523">
    <property type="component" value="Chromosome"/>
</dbReference>
<dbReference type="SUPFAM" id="SSF50814">
    <property type="entry name" value="Lipocalins"/>
    <property type="match status" value="1"/>
</dbReference>
<dbReference type="InterPro" id="IPR012674">
    <property type="entry name" value="Calycin"/>
</dbReference>
<sequence>MEKKAIITISSIQGDKEEDTIQVVTPGIFYLKDDFYYAIYEETEISGMQGTTTTLKIKPEELILLREGTTNANMHFLCGTNNLSMYDTPYGTLKMEVDTKEINIDVNEKGGNISVKYDMNISGQMVPATSLDINIKLQ</sequence>
<organism evidence="1 2">
    <name type="scientific">Clostridium pasteurianum BC1</name>
    <dbReference type="NCBI Taxonomy" id="86416"/>
    <lineage>
        <taxon>Bacteria</taxon>
        <taxon>Bacillati</taxon>
        <taxon>Bacillota</taxon>
        <taxon>Clostridia</taxon>
        <taxon>Eubacteriales</taxon>
        <taxon>Clostridiaceae</taxon>
        <taxon>Clostridium</taxon>
    </lineage>
</organism>
<dbReference type="STRING" id="86416.Clopa_0372"/>
<dbReference type="Pfam" id="PF09148">
    <property type="entry name" value="DUF1934"/>
    <property type="match status" value="1"/>
</dbReference>
<dbReference type="HOGENOM" id="CLU_120388_0_0_9"/>
<dbReference type="AlphaFoldDB" id="R4JX80"/>